<reference evidence="5" key="1">
    <citation type="submission" date="2021-07" db="EMBL/GenBank/DDBJ databases">
        <title>Roseobacter insulae sp. nov., isolated from a tidal flat.</title>
        <authorList>
            <person name="Park S."/>
            <person name="Yoon J.-H."/>
        </authorList>
    </citation>
    <scope>NUCLEOTIDE SEQUENCE</scope>
    <source>
        <strain evidence="5">YSTF-M11</strain>
    </source>
</reference>
<dbReference type="AlphaFoldDB" id="A0A9X1FS89"/>
<keyword evidence="2" id="KW-0547">Nucleotide-binding</keyword>
<dbReference type="InterPro" id="IPR003593">
    <property type="entry name" value="AAA+_ATPase"/>
</dbReference>
<dbReference type="GO" id="GO:0005524">
    <property type="term" value="F:ATP binding"/>
    <property type="evidence" value="ECO:0007669"/>
    <property type="project" value="UniProtKB-KW"/>
</dbReference>
<dbReference type="CDD" id="cd19481">
    <property type="entry name" value="RecA-like_protease"/>
    <property type="match status" value="1"/>
</dbReference>
<comment type="similarity">
    <text evidence="1">Belongs to the AAA ATPase family.</text>
</comment>
<evidence type="ECO:0000256" key="1">
    <source>
        <dbReference type="ARBA" id="ARBA00006914"/>
    </source>
</evidence>
<evidence type="ECO:0000256" key="2">
    <source>
        <dbReference type="ARBA" id="ARBA00022741"/>
    </source>
</evidence>
<keyword evidence="6" id="KW-1185">Reference proteome</keyword>
<name>A0A9X1FS89_9RHOB</name>
<dbReference type="InterPro" id="IPR050221">
    <property type="entry name" value="26S_Proteasome_ATPase"/>
</dbReference>
<dbReference type="InterPro" id="IPR003959">
    <property type="entry name" value="ATPase_AAA_core"/>
</dbReference>
<comment type="caution">
    <text evidence="5">The sequence shown here is derived from an EMBL/GenBank/DDBJ whole genome shotgun (WGS) entry which is preliminary data.</text>
</comment>
<dbReference type="PANTHER" id="PTHR23073">
    <property type="entry name" value="26S PROTEASOME REGULATORY SUBUNIT"/>
    <property type="match status" value="1"/>
</dbReference>
<keyword evidence="3 5" id="KW-0067">ATP-binding</keyword>
<evidence type="ECO:0000259" key="4">
    <source>
        <dbReference type="SMART" id="SM00382"/>
    </source>
</evidence>
<evidence type="ECO:0000313" key="5">
    <source>
        <dbReference type="EMBL" id="MBW4706646.1"/>
    </source>
</evidence>
<evidence type="ECO:0000313" key="6">
    <source>
        <dbReference type="Proteomes" id="UP001138661"/>
    </source>
</evidence>
<dbReference type="Pfam" id="PF00004">
    <property type="entry name" value="AAA"/>
    <property type="match status" value="1"/>
</dbReference>
<feature type="domain" description="AAA+ ATPase" evidence="4">
    <location>
        <begin position="245"/>
        <end position="377"/>
    </location>
</feature>
<accession>A0A9X1FS89</accession>
<sequence>MGETGKLINLHDGSSPHAHAIQSELTWLARVIDARLSHFFDAPDTPFVMPSPPQLLSGSALAHLVGDNELSDGERLVIALAIAPHVNSAILDPFFVKNAAIDRAFSQFGGQHSGAGGFQPTTETALFLLAGADTAARIAAMAIFEADRPLRRRAGITLGTVGPETKAFGNLLDISVHRLIALCEGTPPRPDFSPSFPAQRLQTSLDWSDLVLPRDLHYSLGHIIAWLENRDRILSDWGLHKQFGKGFKALFYGPPGTGKTLTASLLGKRTGMDVYRVDLSMVVSKYIGETEKNLGLVFDMAAEREWILFFDEADALFGARSATTSSNDRYANQEVAYLLQRIEDCESLVILATNLRSNIDDAFFRRFQMSVGFVKPDASQREQIWNNVLADVPLADDVDVRHMASEFALVGGAISNVARTAAITALRRDSDTVTAEDFKHAITIEMRKEGRTS</sequence>
<dbReference type="GO" id="GO:0016887">
    <property type="term" value="F:ATP hydrolysis activity"/>
    <property type="evidence" value="ECO:0007669"/>
    <property type="project" value="InterPro"/>
</dbReference>
<dbReference type="SMART" id="SM00382">
    <property type="entry name" value="AAA"/>
    <property type="match status" value="1"/>
</dbReference>
<organism evidence="5 6">
    <name type="scientific">Roseobacter insulae</name>
    <dbReference type="NCBI Taxonomy" id="2859783"/>
    <lineage>
        <taxon>Bacteria</taxon>
        <taxon>Pseudomonadati</taxon>
        <taxon>Pseudomonadota</taxon>
        <taxon>Alphaproteobacteria</taxon>
        <taxon>Rhodobacterales</taxon>
        <taxon>Roseobacteraceae</taxon>
        <taxon>Roseobacter</taxon>
    </lineage>
</organism>
<dbReference type="RefSeq" id="WP_219498460.1">
    <property type="nucleotide sequence ID" value="NZ_JAHXDN010000001.1"/>
</dbReference>
<dbReference type="EMBL" id="JAHXDN010000001">
    <property type="protein sequence ID" value="MBW4706646.1"/>
    <property type="molecule type" value="Genomic_DNA"/>
</dbReference>
<evidence type="ECO:0000256" key="3">
    <source>
        <dbReference type="ARBA" id="ARBA00022840"/>
    </source>
</evidence>
<dbReference type="Proteomes" id="UP001138661">
    <property type="component" value="Unassembled WGS sequence"/>
</dbReference>
<proteinExistence type="inferred from homology"/>
<protein>
    <submittedName>
        <fullName evidence="5">ATP-binding protein</fullName>
    </submittedName>
</protein>
<gene>
    <name evidence="5" type="ORF">KX928_02490</name>
</gene>